<dbReference type="EMBL" id="CAJOBD010000233">
    <property type="protein sequence ID" value="CAF3620413.1"/>
    <property type="molecule type" value="Genomic_DNA"/>
</dbReference>
<dbReference type="EMBL" id="CAJOBE010018517">
    <property type="protein sequence ID" value="CAF4220963.1"/>
    <property type="molecule type" value="Genomic_DNA"/>
</dbReference>
<dbReference type="EMBL" id="CAJOBE010005705">
    <property type="protein sequence ID" value="CAF3982392.1"/>
    <property type="molecule type" value="Genomic_DNA"/>
</dbReference>
<comment type="caution">
    <text evidence="4">The sequence shown here is derived from an EMBL/GenBank/DDBJ whole genome shotgun (WGS) entry which is preliminary data.</text>
</comment>
<dbReference type="EMBL" id="CAJOBD010014186">
    <property type="protein sequence ID" value="CAF4197523.1"/>
    <property type="molecule type" value="Genomic_DNA"/>
</dbReference>
<accession>A0A819WXL1</accession>
<organism evidence="4 7">
    <name type="scientific">Rotaria sordida</name>
    <dbReference type="NCBI Taxonomy" id="392033"/>
    <lineage>
        <taxon>Eukaryota</taxon>
        <taxon>Metazoa</taxon>
        <taxon>Spiralia</taxon>
        <taxon>Gnathifera</taxon>
        <taxon>Rotifera</taxon>
        <taxon>Eurotatoria</taxon>
        <taxon>Bdelloidea</taxon>
        <taxon>Philodinida</taxon>
        <taxon>Philodinidae</taxon>
        <taxon>Rotaria</taxon>
    </lineage>
</organism>
<dbReference type="Proteomes" id="UP000663874">
    <property type="component" value="Unassembled WGS sequence"/>
</dbReference>
<evidence type="ECO:0000313" key="5">
    <source>
        <dbReference type="EMBL" id="CAF4197523.1"/>
    </source>
</evidence>
<evidence type="ECO:0000313" key="7">
    <source>
        <dbReference type="Proteomes" id="UP000663823"/>
    </source>
</evidence>
<feature type="non-terminal residue" evidence="4">
    <location>
        <position position="13"/>
    </location>
</feature>
<sequence>MKAREKWGLLMLN</sequence>
<evidence type="ECO:0000313" key="4">
    <source>
        <dbReference type="EMBL" id="CAF4132030.1"/>
    </source>
</evidence>
<reference evidence="4" key="1">
    <citation type="submission" date="2021-02" db="EMBL/GenBank/DDBJ databases">
        <authorList>
            <person name="Nowell W R."/>
        </authorList>
    </citation>
    <scope>NUCLEOTIDE SEQUENCE</scope>
</reference>
<evidence type="ECO:0000313" key="6">
    <source>
        <dbReference type="EMBL" id="CAF4220963.1"/>
    </source>
</evidence>
<protein>
    <submittedName>
        <fullName evidence="4">Uncharacterized protein</fullName>
    </submittedName>
</protein>
<evidence type="ECO:0000313" key="2">
    <source>
        <dbReference type="EMBL" id="CAF3967214.1"/>
    </source>
</evidence>
<dbReference type="Proteomes" id="UP000663836">
    <property type="component" value="Unassembled WGS sequence"/>
</dbReference>
<proteinExistence type="predicted"/>
<name>A0A819WXL1_9BILA</name>
<dbReference type="Proteomes" id="UP000663823">
    <property type="component" value="Unassembled WGS sequence"/>
</dbReference>
<dbReference type="EMBL" id="CAJOBD010003817">
    <property type="protein sequence ID" value="CAF3967214.1"/>
    <property type="molecule type" value="Genomic_DNA"/>
</dbReference>
<dbReference type="EMBL" id="CAJOAX010013541">
    <property type="protein sequence ID" value="CAF4132030.1"/>
    <property type="molecule type" value="Genomic_DNA"/>
</dbReference>
<evidence type="ECO:0000313" key="1">
    <source>
        <dbReference type="EMBL" id="CAF3620413.1"/>
    </source>
</evidence>
<evidence type="ECO:0000313" key="3">
    <source>
        <dbReference type="EMBL" id="CAF3982392.1"/>
    </source>
</evidence>
<gene>
    <name evidence="3" type="ORF">FNK824_LOCUS24937</name>
    <name evidence="6" type="ORF">FNK824_LOCUS37242</name>
    <name evidence="2" type="ORF">JBS370_LOCUS24425</name>
    <name evidence="5" type="ORF">JBS370_LOCUS36351</name>
    <name evidence="1" type="ORF">JBS370_LOCUS4756</name>
    <name evidence="4" type="ORF">OTI717_LOCUS35322</name>
</gene>